<feature type="transmembrane region" description="Helical" evidence="1">
    <location>
        <begin position="44"/>
        <end position="66"/>
    </location>
</feature>
<feature type="transmembrane region" description="Helical" evidence="1">
    <location>
        <begin position="21"/>
        <end position="38"/>
    </location>
</feature>
<reference evidence="2" key="1">
    <citation type="submission" date="2020-05" db="EMBL/GenBank/DDBJ databases">
        <authorList>
            <person name="Chiriac C."/>
            <person name="Salcher M."/>
            <person name="Ghai R."/>
            <person name="Kavagutti S V."/>
        </authorList>
    </citation>
    <scope>NUCLEOTIDE SEQUENCE</scope>
</reference>
<protein>
    <submittedName>
        <fullName evidence="2">Unannotated protein</fullName>
    </submittedName>
</protein>
<accession>A0A6J7D5C7</accession>
<organism evidence="2">
    <name type="scientific">freshwater metagenome</name>
    <dbReference type="NCBI Taxonomy" id="449393"/>
    <lineage>
        <taxon>unclassified sequences</taxon>
        <taxon>metagenomes</taxon>
        <taxon>ecological metagenomes</taxon>
    </lineage>
</organism>
<gene>
    <name evidence="2" type="ORF">UFOPK3461_00018</name>
</gene>
<dbReference type="EMBL" id="CAFBLW010000001">
    <property type="protein sequence ID" value="CAB4865361.1"/>
    <property type="molecule type" value="Genomic_DNA"/>
</dbReference>
<proteinExistence type="predicted"/>
<keyword evidence="1" id="KW-0472">Membrane</keyword>
<dbReference type="AlphaFoldDB" id="A0A6J7D5C7"/>
<keyword evidence="1" id="KW-0812">Transmembrane</keyword>
<feature type="transmembrane region" description="Helical" evidence="1">
    <location>
        <begin position="126"/>
        <end position="153"/>
    </location>
</feature>
<evidence type="ECO:0000256" key="1">
    <source>
        <dbReference type="SAM" id="Phobius"/>
    </source>
</evidence>
<evidence type="ECO:0000313" key="2">
    <source>
        <dbReference type="EMBL" id="CAB4865361.1"/>
    </source>
</evidence>
<sequence>MSKQIKTVIAVDLLNRNKATVFWRGILVVPAAIFLASFSQMSGMGWGSTGILVLPAALSLLFRGIYPSYVLGFNKAFIELETRVVAYLLLLNDEYPSIEANSKVSVTFPEVNGGAALNRGLPLVKWFLAIPLYIVGIIYSLAALAVSVVAWVVTFTSGAYPKWAAEPVLGTIQYWNRVYGYAILLVTDEYPSFKI</sequence>
<name>A0A6J7D5C7_9ZZZZ</name>
<dbReference type="InterPro" id="IPR025498">
    <property type="entry name" value="DUF4389"/>
</dbReference>
<keyword evidence="1" id="KW-1133">Transmembrane helix</keyword>
<dbReference type="Pfam" id="PF14333">
    <property type="entry name" value="DUF4389"/>
    <property type="match status" value="1"/>
</dbReference>